<dbReference type="Gene3D" id="3.30.565.10">
    <property type="entry name" value="Histidine kinase-like ATPase, C-terminal domain"/>
    <property type="match status" value="1"/>
</dbReference>
<feature type="domain" description="Histidine kinase" evidence="12">
    <location>
        <begin position="251"/>
        <end position="460"/>
    </location>
</feature>
<dbReference type="SMART" id="SM00387">
    <property type="entry name" value="HATPase_c"/>
    <property type="match status" value="1"/>
</dbReference>
<evidence type="ECO:0000313" key="15">
    <source>
        <dbReference type="Proteomes" id="UP001060039"/>
    </source>
</evidence>
<comment type="catalytic activity">
    <reaction evidence="1">
        <text>ATP + protein L-histidine = ADP + protein N-phospho-L-histidine.</text>
        <dbReference type="EC" id="2.7.13.3"/>
    </reaction>
</comment>
<dbReference type="SUPFAM" id="SSF55874">
    <property type="entry name" value="ATPase domain of HSP90 chaperone/DNA topoisomerase II/histidine kinase"/>
    <property type="match status" value="1"/>
</dbReference>
<dbReference type="SUPFAM" id="SSF158472">
    <property type="entry name" value="HAMP domain-like"/>
    <property type="match status" value="1"/>
</dbReference>
<dbReference type="InterPro" id="IPR036097">
    <property type="entry name" value="HisK_dim/P_sf"/>
</dbReference>
<dbReference type="SMART" id="SM00304">
    <property type="entry name" value="HAMP"/>
    <property type="match status" value="1"/>
</dbReference>
<organism evidence="14 15">
    <name type="scientific">Microcella humidisoli</name>
    <dbReference type="NCBI Taxonomy" id="2963406"/>
    <lineage>
        <taxon>Bacteria</taxon>
        <taxon>Bacillati</taxon>
        <taxon>Actinomycetota</taxon>
        <taxon>Actinomycetes</taxon>
        <taxon>Micrococcales</taxon>
        <taxon>Microbacteriaceae</taxon>
        <taxon>Microcella</taxon>
    </lineage>
</organism>
<dbReference type="EMBL" id="CP101497">
    <property type="protein sequence ID" value="UTT63500.1"/>
    <property type="molecule type" value="Genomic_DNA"/>
</dbReference>
<keyword evidence="14" id="KW-0067">ATP-binding</keyword>
<dbReference type="Pfam" id="PF00512">
    <property type="entry name" value="HisKA"/>
    <property type="match status" value="1"/>
</dbReference>
<evidence type="ECO:0000313" key="14">
    <source>
        <dbReference type="EMBL" id="UTT63500.1"/>
    </source>
</evidence>
<dbReference type="PRINTS" id="PR00344">
    <property type="entry name" value="BCTRLSENSOR"/>
</dbReference>
<evidence type="ECO:0000256" key="7">
    <source>
        <dbReference type="ARBA" id="ARBA00022777"/>
    </source>
</evidence>
<dbReference type="Pfam" id="PF00672">
    <property type="entry name" value="HAMP"/>
    <property type="match status" value="1"/>
</dbReference>
<keyword evidence="9" id="KW-0902">Two-component regulatory system</keyword>
<dbReference type="PANTHER" id="PTHR45436:SF5">
    <property type="entry name" value="SENSOR HISTIDINE KINASE TRCS"/>
    <property type="match status" value="1"/>
</dbReference>
<keyword evidence="15" id="KW-1185">Reference proteome</keyword>
<keyword evidence="6 11" id="KW-0812">Transmembrane</keyword>
<evidence type="ECO:0000259" key="12">
    <source>
        <dbReference type="PROSITE" id="PS50109"/>
    </source>
</evidence>
<dbReference type="RefSeq" id="WP_255160630.1">
    <property type="nucleotide sequence ID" value="NZ_CP101497.1"/>
</dbReference>
<dbReference type="Gene3D" id="3.30.450.20">
    <property type="entry name" value="PAS domain"/>
    <property type="match status" value="1"/>
</dbReference>
<dbReference type="EC" id="2.7.13.3" evidence="3"/>
<reference evidence="14" key="1">
    <citation type="submission" date="2022-07" db="EMBL/GenBank/DDBJ databases">
        <title>Taxonomic analysis of Microcella humidisoli nov. sp., isolated from riverside soil.</title>
        <authorList>
            <person name="Molina K.M."/>
            <person name="Kim S.B."/>
        </authorList>
    </citation>
    <scope>NUCLEOTIDE SEQUENCE</scope>
    <source>
        <strain evidence="14">MMS21-STM10</strain>
    </source>
</reference>
<dbReference type="InterPro" id="IPR005467">
    <property type="entry name" value="His_kinase_dom"/>
</dbReference>
<dbReference type="PROSITE" id="PS50885">
    <property type="entry name" value="HAMP"/>
    <property type="match status" value="1"/>
</dbReference>
<comment type="subcellular location">
    <subcellularLocation>
        <location evidence="2">Cell membrane</location>
    </subcellularLocation>
</comment>
<evidence type="ECO:0000256" key="6">
    <source>
        <dbReference type="ARBA" id="ARBA00022692"/>
    </source>
</evidence>
<evidence type="ECO:0000256" key="10">
    <source>
        <dbReference type="ARBA" id="ARBA00023136"/>
    </source>
</evidence>
<dbReference type="CDD" id="cd00082">
    <property type="entry name" value="HisKA"/>
    <property type="match status" value="1"/>
</dbReference>
<dbReference type="Gene3D" id="1.10.287.130">
    <property type="match status" value="1"/>
</dbReference>
<proteinExistence type="predicted"/>
<keyword evidence="8 11" id="KW-1133">Transmembrane helix</keyword>
<dbReference type="Pfam" id="PF02518">
    <property type="entry name" value="HATPase_c"/>
    <property type="match status" value="1"/>
</dbReference>
<dbReference type="Proteomes" id="UP001060039">
    <property type="component" value="Chromosome"/>
</dbReference>
<keyword evidence="14" id="KW-0547">Nucleotide-binding</keyword>
<evidence type="ECO:0000256" key="2">
    <source>
        <dbReference type="ARBA" id="ARBA00004236"/>
    </source>
</evidence>
<evidence type="ECO:0000259" key="13">
    <source>
        <dbReference type="PROSITE" id="PS50885"/>
    </source>
</evidence>
<dbReference type="InterPro" id="IPR003661">
    <property type="entry name" value="HisK_dim/P_dom"/>
</dbReference>
<dbReference type="SMART" id="SM00388">
    <property type="entry name" value="HisKA"/>
    <property type="match status" value="1"/>
</dbReference>
<dbReference type="InterPro" id="IPR050428">
    <property type="entry name" value="TCS_sensor_his_kinase"/>
</dbReference>
<evidence type="ECO:0000256" key="9">
    <source>
        <dbReference type="ARBA" id="ARBA00023012"/>
    </source>
</evidence>
<dbReference type="PANTHER" id="PTHR45436">
    <property type="entry name" value="SENSOR HISTIDINE KINASE YKOH"/>
    <property type="match status" value="1"/>
</dbReference>
<feature type="domain" description="HAMP" evidence="13">
    <location>
        <begin position="190"/>
        <end position="243"/>
    </location>
</feature>
<evidence type="ECO:0000256" key="3">
    <source>
        <dbReference type="ARBA" id="ARBA00012438"/>
    </source>
</evidence>
<name>A0ABY5G065_9MICO</name>
<keyword evidence="10 11" id="KW-0472">Membrane</keyword>
<evidence type="ECO:0000256" key="5">
    <source>
        <dbReference type="ARBA" id="ARBA00022679"/>
    </source>
</evidence>
<evidence type="ECO:0000256" key="1">
    <source>
        <dbReference type="ARBA" id="ARBA00000085"/>
    </source>
</evidence>
<dbReference type="InterPro" id="IPR003594">
    <property type="entry name" value="HATPase_dom"/>
</dbReference>
<dbReference type="InterPro" id="IPR036890">
    <property type="entry name" value="HATPase_C_sf"/>
</dbReference>
<dbReference type="CDD" id="cd06225">
    <property type="entry name" value="HAMP"/>
    <property type="match status" value="1"/>
</dbReference>
<keyword evidence="5" id="KW-0808">Transferase</keyword>
<keyword evidence="4" id="KW-0597">Phosphoprotein</keyword>
<evidence type="ECO:0000256" key="8">
    <source>
        <dbReference type="ARBA" id="ARBA00022989"/>
    </source>
</evidence>
<accession>A0ABY5G065</accession>
<dbReference type="InterPro" id="IPR004358">
    <property type="entry name" value="Sig_transdc_His_kin-like_C"/>
</dbReference>
<dbReference type="Gene3D" id="6.10.340.10">
    <property type="match status" value="1"/>
</dbReference>
<evidence type="ECO:0000256" key="4">
    <source>
        <dbReference type="ARBA" id="ARBA00022553"/>
    </source>
</evidence>
<dbReference type="PROSITE" id="PS50109">
    <property type="entry name" value="HIS_KIN"/>
    <property type="match status" value="1"/>
</dbReference>
<evidence type="ECO:0000256" key="11">
    <source>
        <dbReference type="SAM" id="Phobius"/>
    </source>
</evidence>
<keyword evidence="7" id="KW-0418">Kinase</keyword>
<feature type="transmembrane region" description="Helical" evidence="11">
    <location>
        <begin position="169"/>
        <end position="188"/>
    </location>
</feature>
<dbReference type="InterPro" id="IPR003660">
    <property type="entry name" value="HAMP_dom"/>
</dbReference>
<sequence length="460" mass="48494">MRWRFMGMVMVITALVLLVQTVPLAQYLRTVELDRLVTGLERDAFVLAGRAEEALESLDAAELAIVEEAALEYRAAGGGRVVITAIDGTALVTSDDDESALGSDYSSRPEIAEALAGTISSGSRFSTTLQQQLVYVAVPVLSGDEILGAVRLTYDEAVVDQEVGQRLQVIGIVALLTLVMAGIAGVVFSGTVTRRLSVLTATTEQLAAGDLSARADPTTGAPELVRLARSFNRMADRLSGLIDEQRAFASDASHQLRTPLTALRLKLERARDLIESDPEGAADRLAAAELEADRLVTIVEGLLALGRAGASGTPTVAVDLSAIARERVEQWEPLAVESGVALSIDAPRSLMVRAVPTAVDQMLDNIIDNALAVSHEGNAVRVVVAAGERPTLSVHDEGPGMSDDELARAFDRFWRGGSTTPGTGLGLAIVAELARASGAEVALARREPRGLAATITFDPA</sequence>
<dbReference type="SUPFAM" id="SSF47384">
    <property type="entry name" value="Homodimeric domain of signal transducing histidine kinase"/>
    <property type="match status" value="1"/>
</dbReference>
<protein>
    <recommendedName>
        <fullName evidence="3">histidine kinase</fullName>
        <ecNumber evidence="3">2.7.13.3</ecNumber>
    </recommendedName>
</protein>
<dbReference type="GO" id="GO:0005524">
    <property type="term" value="F:ATP binding"/>
    <property type="evidence" value="ECO:0007669"/>
    <property type="project" value="UniProtKB-KW"/>
</dbReference>
<gene>
    <name evidence="14" type="ORF">NNL39_05205</name>
</gene>